<sequence>MIDPERLKLEFLNLIAINSPSTRERDLAQYLVSVFEALGGECFFDHSAVYSRSESGNLIVRLPGREDLEPVLLCAHLDTVEPTEEARPVEEGGIIRNERKGLIGADDKSGIAVIIELARTFRETGAEHPPLDLLFTTCEEIGLLGARYLDYKLIRAREGYVLDSEDPREVILRAPEAIKFTLTVRGRAAHAGLEPEKGINAIKLCAEALATLPTGRIDEETTLNFGVIRGGKAVNIVPEEVVVEGEIRSHDLKKIEALWGKIEEAFSRVTSEKGTDGRPDFSAKREEMFPQFRVPEDHRVVRRLVKAAEDLGVSLRFARREGGSDANIFNRNGITCVILGTGMRRVHSPEEYLVVEDMVLCARLLYRALTLEV</sequence>
<dbReference type="PROSITE" id="PS00758">
    <property type="entry name" value="ARGE_DAPE_CPG2_1"/>
    <property type="match status" value="1"/>
</dbReference>
<dbReference type="InterPro" id="IPR011650">
    <property type="entry name" value="Peptidase_M20_dimer"/>
</dbReference>
<name>A0A7C3CKA1_9BACT</name>
<comment type="cofactor">
    <cofactor evidence="1">
        <name>Zn(2+)</name>
        <dbReference type="ChEBI" id="CHEBI:29105"/>
    </cofactor>
</comment>
<reference evidence="10" key="1">
    <citation type="journal article" date="2020" name="mSystems">
        <title>Genome- and Community-Level Interaction Insights into Carbon Utilization and Element Cycling Functions of Hydrothermarchaeota in Hydrothermal Sediment.</title>
        <authorList>
            <person name="Zhou Z."/>
            <person name="Liu Y."/>
            <person name="Xu W."/>
            <person name="Pan J."/>
            <person name="Luo Z.H."/>
            <person name="Li M."/>
        </authorList>
    </citation>
    <scope>NUCLEOTIDE SEQUENCE [LARGE SCALE GENOMIC DNA]</scope>
    <source>
        <strain evidence="10">HyVt-483</strain>
    </source>
</reference>
<evidence type="ECO:0000256" key="6">
    <source>
        <dbReference type="ARBA" id="ARBA00023049"/>
    </source>
</evidence>
<dbReference type="NCBIfam" id="TIGR01883">
    <property type="entry name" value="PepT-like"/>
    <property type="match status" value="1"/>
</dbReference>
<accession>A0A7C3CKA1</accession>
<evidence type="ECO:0000256" key="5">
    <source>
        <dbReference type="ARBA" id="ARBA00022833"/>
    </source>
</evidence>
<evidence type="ECO:0000256" key="7">
    <source>
        <dbReference type="PIRNR" id="PIRNR001123"/>
    </source>
</evidence>
<dbReference type="Pfam" id="PF01546">
    <property type="entry name" value="Peptidase_M20"/>
    <property type="match status" value="1"/>
</dbReference>
<dbReference type="EMBL" id="DRMH01000006">
    <property type="protein sequence ID" value="HFC96872.1"/>
    <property type="molecule type" value="Genomic_DNA"/>
</dbReference>
<dbReference type="SUPFAM" id="SSF55031">
    <property type="entry name" value="Bacterial exopeptidase dimerisation domain"/>
    <property type="match status" value="1"/>
</dbReference>
<dbReference type="InterPro" id="IPR002933">
    <property type="entry name" value="Peptidase_M20"/>
</dbReference>
<protein>
    <submittedName>
        <fullName evidence="10">M20/M25/M40 family metallo-hydrolase</fullName>
    </submittedName>
</protein>
<evidence type="ECO:0000256" key="8">
    <source>
        <dbReference type="PIRSR" id="PIRSR001123-2"/>
    </source>
</evidence>
<organism evidence="10">
    <name type="scientific">Thermosulfurimonas dismutans</name>
    <dbReference type="NCBI Taxonomy" id="999894"/>
    <lineage>
        <taxon>Bacteria</taxon>
        <taxon>Pseudomonadati</taxon>
        <taxon>Thermodesulfobacteriota</taxon>
        <taxon>Thermodesulfobacteria</taxon>
        <taxon>Thermodesulfobacteriales</taxon>
        <taxon>Thermodesulfobacteriaceae</taxon>
        <taxon>Thermosulfurimonas</taxon>
    </lineage>
</organism>
<dbReference type="InterPro" id="IPR036264">
    <property type="entry name" value="Bact_exopeptidase_dim_dom"/>
</dbReference>
<dbReference type="InterPro" id="IPR010162">
    <property type="entry name" value="PepT-like"/>
</dbReference>
<evidence type="ECO:0000256" key="3">
    <source>
        <dbReference type="ARBA" id="ARBA00022723"/>
    </source>
</evidence>
<gene>
    <name evidence="10" type="ORF">ENJ40_00240</name>
</gene>
<keyword evidence="6" id="KW-0482">Metalloprotease</keyword>
<keyword evidence="3 8" id="KW-0479">Metal-binding</keyword>
<comment type="similarity">
    <text evidence="7">Belongs to the peptidase M42 family.</text>
</comment>
<dbReference type="Gene3D" id="3.30.70.360">
    <property type="match status" value="1"/>
</dbReference>
<evidence type="ECO:0000256" key="4">
    <source>
        <dbReference type="ARBA" id="ARBA00022801"/>
    </source>
</evidence>
<evidence type="ECO:0000259" key="9">
    <source>
        <dbReference type="Pfam" id="PF07687"/>
    </source>
</evidence>
<evidence type="ECO:0000256" key="2">
    <source>
        <dbReference type="ARBA" id="ARBA00022670"/>
    </source>
</evidence>
<dbReference type="Gene3D" id="3.40.630.10">
    <property type="entry name" value="Zn peptidases"/>
    <property type="match status" value="1"/>
</dbReference>
<evidence type="ECO:0000256" key="1">
    <source>
        <dbReference type="ARBA" id="ARBA00001947"/>
    </source>
</evidence>
<keyword evidence="2" id="KW-0645">Protease</keyword>
<dbReference type="PANTHER" id="PTHR42994">
    <property type="entry name" value="PEPTIDASE T"/>
    <property type="match status" value="1"/>
</dbReference>
<feature type="binding site" evidence="8">
    <location>
        <position position="347"/>
    </location>
    <ligand>
        <name>Zn(2+)</name>
        <dbReference type="ChEBI" id="CHEBI:29105"/>
        <label>2</label>
    </ligand>
</feature>
<evidence type="ECO:0000313" key="10">
    <source>
        <dbReference type="EMBL" id="HFC96872.1"/>
    </source>
</evidence>
<dbReference type="AlphaFoldDB" id="A0A7C3CKA1"/>
<dbReference type="GO" id="GO:0008237">
    <property type="term" value="F:metallopeptidase activity"/>
    <property type="evidence" value="ECO:0007669"/>
    <property type="project" value="UniProtKB-KW"/>
</dbReference>
<dbReference type="GO" id="GO:0004177">
    <property type="term" value="F:aminopeptidase activity"/>
    <property type="evidence" value="ECO:0007669"/>
    <property type="project" value="UniProtKB-UniRule"/>
</dbReference>
<proteinExistence type="inferred from homology"/>
<comment type="caution">
    <text evidence="10">The sequence shown here is derived from an EMBL/GenBank/DDBJ whole genome shotgun (WGS) entry which is preliminary data.</text>
</comment>
<dbReference type="PIRSF" id="PIRSF001123">
    <property type="entry name" value="PepA_GA"/>
    <property type="match status" value="1"/>
</dbReference>
<dbReference type="Pfam" id="PF07687">
    <property type="entry name" value="M20_dimer"/>
    <property type="match status" value="1"/>
</dbReference>
<dbReference type="InterPro" id="IPR008007">
    <property type="entry name" value="Peptidase_M42"/>
</dbReference>
<dbReference type="GO" id="GO:0006508">
    <property type="term" value="P:proteolysis"/>
    <property type="evidence" value="ECO:0007669"/>
    <property type="project" value="UniProtKB-KW"/>
</dbReference>
<dbReference type="PANTHER" id="PTHR42994:SF2">
    <property type="entry name" value="PEPTIDASE"/>
    <property type="match status" value="1"/>
</dbReference>
<feature type="domain" description="Peptidase M20 dimerisation" evidence="9">
    <location>
        <begin position="177"/>
        <end position="269"/>
    </location>
</feature>
<dbReference type="SUPFAM" id="SSF53187">
    <property type="entry name" value="Zn-dependent exopeptidases"/>
    <property type="match status" value="1"/>
</dbReference>
<comment type="cofactor">
    <cofactor evidence="8">
        <name>a divalent metal cation</name>
        <dbReference type="ChEBI" id="CHEBI:60240"/>
    </cofactor>
    <text evidence="8">Binds 2 divalent metal cations per subunit.</text>
</comment>
<dbReference type="InterPro" id="IPR001261">
    <property type="entry name" value="ArgE/DapE_CS"/>
</dbReference>
<keyword evidence="4" id="KW-0378">Hydrolase</keyword>
<dbReference type="Proteomes" id="UP000886043">
    <property type="component" value="Unassembled WGS sequence"/>
</dbReference>
<dbReference type="GO" id="GO:0046872">
    <property type="term" value="F:metal ion binding"/>
    <property type="evidence" value="ECO:0007669"/>
    <property type="project" value="UniProtKB-UniRule"/>
</dbReference>
<keyword evidence="5" id="KW-0862">Zinc</keyword>